<dbReference type="RefSeq" id="WP_058849208.1">
    <property type="nucleotide sequence ID" value="NZ_LOCL01000038.1"/>
</dbReference>
<protein>
    <submittedName>
        <fullName evidence="3">Sugar kinase</fullName>
    </submittedName>
</protein>
<feature type="compositionally biased region" description="Basic and acidic residues" evidence="1">
    <location>
        <begin position="18"/>
        <end position="30"/>
    </location>
</feature>
<gene>
    <name evidence="3" type="ORF">AT728_11270</name>
</gene>
<keyword evidence="3" id="KW-0418">Kinase</keyword>
<keyword evidence="3" id="KW-0808">Transferase</keyword>
<dbReference type="GO" id="GO:0016301">
    <property type="term" value="F:kinase activity"/>
    <property type="evidence" value="ECO:0007669"/>
    <property type="project" value="UniProtKB-KW"/>
</dbReference>
<dbReference type="OrthoDB" id="4305709at2"/>
<feature type="transmembrane region" description="Helical" evidence="2">
    <location>
        <begin position="37"/>
        <end position="56"/>
    </location>
</feature>
<keyword evidence="2" id="KW-0472">Membrane</keyword>
<accession>A0A0W7X0N9</accession>
<evidence type="ECO:0000313" key="4">
    <source>
        <dbReference type="Proteomes" id="UP000054804"/>
    </source>
</evidence>
<evidence type="ECO:0000256" key="2">
    <source>
        <dbReference type="SAM" id="Phobius"/>
    </source>
</evidence>
<name>A0A0W7X0N9_9ACTN</name>
<keyword evidence="4" id="KW-1185">Reference proteome</keyword>
<feature type="region of interest" description="Disordered" evidence="1">
    <location>
        <begin position="1"/>
        <end position="32"/>
    </location>
</feature>
<reference evidence="3 4" key="1">
    <citation type="submission" date="2015-12" db="EMBL/GenBank/DDBJ databases">
        <title>Draft genome sequence of Streptomyces silvensis ATCC 53525, a producer of novel hormone antagonists.</title>
        <authorList>
            <person name="Johnston C.W."/>
            <person name="Li Y."/>
            <person name="Magarvey N.A."/>
        </authorList>
    </citation>
    <scope>NUCLEOTIDE SEQUENCE [LARGE SCALE GENOMIC DNA]</scope>
    <source>
        <strain evidence="3 4">ATCC 53525</strain>
    </source>
</reference>
<evidence type="ECO:0000313" key="3">
    <source>
        <dbReference type="EMBL" id="KUF16390.1"/>
    </source>
</evidence>
<keyword evidence="2" id="KW-0812">Transmembrane</keyword>
<dbReference type="AlphaFoldDB" id="A0A0W7X0N9"/>
<keyword evidence="2" id="KW-1133">Transmembrane helix</keyword>
<dbReference type="EMBL" id="LOCL01000038">
    <property type="protein sequence ID" value="KUF16390.1"/>
    <property type="molecule type" value="Genomic_DNA"/>
</dbReference>
<organism evidence="3 4">
    <name type="scientific">Streptomyces silvensis</name>
    <dbReference type="NCBI Taxonomy" id="1765722"/>
    <lineage>
        <taxon>Bacteria</taxon>
        <taxon>Bacillati</taxon>
        <taxon>Actinomycetota</taxon>
        <taxon>Actinomycetes</taxon>
        <taxon>Kitasatosporales</taxon>
        <taxon>Streptomycetaceae</taxon>
        <taxon>Streptomyces</taxon>
    </lineage>
</organism>
<proteinExistence type="predicted"/>
<sequence>MTVPRQPSSPDLPGRSGPDGERQRPPEDRRHMIRRRWLTATTIVLLIGVPAVYLLISANQSRNSGRDKEKKYSATGLTAGWPSKVQRRLYDVPIPPYSEEVAYYETNNWRTSRLYVQFLTSNEGLDKFLKQTGTGKGTGALKADDITISKRDRNVVGWEFTDPGPWLGLSHEMKNPTPTQDIVVNRSDPHHPMVYVVSTTTP</sequence>
<evidence type="ECO:0000256" key="1">
    <source>
        <dbReference type="SAM" id="MobiDB-lite"/>
    </source>
</evidence>
<dbReference type="Proteomes" id="UP000054804">
    <property type="component" value="Unassembled WGS sequence"/>
</dbReference>
<dbReference type="STRING" id="1765722.AT728_11270"/>
<comment type="caution">
    <text evidence="3">The sequence shown here is derived from an EMBL/GenBank/DDBJ whole genome shotgun (WGS) entry which is preliminary data.</text>
</comment>